<dbReference type="EMBL" id="JAGGKT010000006">
    <property type="protein sequence ID" value="MBP1932335.1"/>
    <property type="molecule type" value="Genomic_DNA"/>
</dbReference>
<dbReference type="Proteomes" id="UP001519343">
    <property type="component" value="Unassembled WGS sequence"/>
</dbReference>
<keyword evidence="10 12" id="KW-0143">Chaperone</keyword>
<dbReference type="InterPro" id="IPR023060">
    <property type="entry name" value="YidC/YidC1/YidC2_Firmicutes"/>
</dbReference>
<keyword evidence="6 12" id="KW-0653">Protein transport</keyword>
<keyword evidence="11 12" id="KW-0449">Lipoprotein</keyword>
<comment type="subcellular location">
    <subcellularLocation>
        <location evidence="1 12">Cell membrane</location>
        <topology evidence="1 12">Multi-pass membrane protein</topology>
    </subcellularLocation>
</comment>
<dbReference type="CDD" id="cd20070">
    <property type="entry name" value="5TM_YidC_Alb3"/>
    <property type="match status" value="1"/>
</dbReference>
<dbReference type="PANTHER" id="PTHR12428">
    <property type="entry name" value="OXA1"/>
    <property type="match status" value="1"/>
</dbReference>
<dbReference type="PRINTS" id="PR00701">
    <property type="entry name" value="60KDINNERMP"/>
</dbReference>
<dbReference type="NCBIfam" id="TIGR03592">
    <property type="entry name" value="yidC_oxa1_cterm"/>
    <property type="match status" value="1"/>
</dbReference>
<dbReference type="HAMAP" id="MF_01811">
    <property type="entry name" value="YidC_type2"/>
    <property type="match status" value="1"/>
</dbReference>
<proteinExistence type="inferred from homology"/>
<evidence type="ECO:0000256" key="12">
    <source>
        <dbReference type="HAMAP-Rule" id="MF_01811"/>
    </source>
</evidence>
<evidence type="ECO:0000256" key="9">
    <source>
        <dbReference type="ARBA" id="ARBA00023139"/>
    </source>
</evidence>
<accession>A0ABS4GR21</accession>
<evidence type="ECO:0000256" key="1">
    <source>
        <dbReference type="ARBA" id="ARBA00004651"/>
    </source>
</evidence>
<name>A0ABS4GR21_9BACL</name>
<dbReference type="InterPro" id="IPR047196">
    <property type="entry name" value="YidC_ALB_C"/>
</dbReference>
<feature type="transmembrane region" description="Helical" evidence="12">
    <location>
        <begin position="130"/>
        <end position="152"/>
    </location>
</feature>
<evidence type="ECO:0000313" key="15">
    <source>
        <dbReference type="Proteomes" id="UP001519343"/>
    </source>
</evidence>
<feature type="transmembrane region" description="Helical" evidence="12">
    <location>
        <begin position="65"/>
        <end position="85"/>
    </location>
</feature>
<feature type="transmembrane region" description="Helical" evidence="12">
    <location>
        <begin position="203"/>
        <end position="229"/>
    </location>
</feature>
<keyword evidence="8 12" id="KW-0472">Membrane</keyword>
<dbReference type="InterPro" id="IPR028055">
    <property type="entry name" value="YidC/Oxa/ALB_C"/>
</dbReference>
<evidence type="ECO:0000256" key="11">
    <source>
        <dbReference type="ARBA" id="ARBA00023288"/>
    </source>
</evidence>
<protein>
    <recommendedName>
        <fullName evidence="12">Membrane protein insertase YidC</fullName>
    </recommendedName>
    <alternativeName>
        <fullName evidence="12">Foldase YidC</fullName>
    </alternativeName>
    <alternativeName>
        <fullName evidence="12">Membrane integrase YidC</fullName>
    </alternativeName>
    <alternativeName>
        <fullName evidence="12">Membrane protein YidC</fullName>
    </alternativeName>
</protein>
<comment type="function">
    <text evidence="12">Required for the insertion and/or proper folding and/or complex formation of integral membrane proteins into the membrane. Involved in integration of membrane proteins that insert both dependently and independently of the Sec translocase complex, as well as at least some lipoproteins.</text>
</comment>
<comment type="caution">
    <text evidence="14">The sequence shown here is derived from an EMBL/GenBank/DDBJ whole genome shotgun (WGS) entry which is preliminary data.</text>
</comment>
<dbReference type="PROSITE" id="PS51257">
    <property type="entry name" value="PROKAR_LIPOPROTEIN"/>
    <property type="match status" value="1"/>
</dbReference>
<evidence type="ECO:0000256" key="7">
    <source>
        <dbReference type="ARBA" id="ARBA00022989"/>
    </source>
</evidence>
<dbReference type="InterPro" id="IPR001708">
    <property type="entry name" value="YidC/ALB3/OXA1/COX18"/>
</dbReference>
<evidence type="ECO:0000256" key="5">
    <source>
        <dbReference type="ARBA" id="ARBA00022729"/>
    </source>
</evidence>
<reference evidence="14 15" key="1">
    <citation type="submission" date="2021-03" db="EMBL/GenBank/DDBJ databases">
        <title>Genomic Encyclopedia of Type Strains, Phase IV (KMG-IV): sequencing the most valuable type-strain genomes for metagenomic binning, comparative biology and taxonomic classification.</title>
        <authorList>
            <person name="Goeker M."/>
        </authorList>
    </citation>
    <scope>NUCLEOTIDE SEQUENCE [LARGE SCALE GENOMIC DNA]</scope>
    <source>
        <strain evidence="14 15">DSM 24738</strain>
    </source>
</reference>
<evidence type="ECO:0000256" key="6">
    <source>
        <dbReference type="ARBA" id="ARBA00022927"/>
    </source>
</evidence>
<comment type="similarity">
    <text evidence="12">Belongs to the OXA1/ALB3/YidC family. Type 2 subfamily.</text>
</comment>
<organism evidence="14 15">
    <name type="scientific">Ammoniphilus resinae</name>
    <dbReference type="NCBI Taxonomy" id="861532"/>
    <lineage>
        <taxon>Bacteria</taxon>
        <taxon>Bacillati</taxon>
        <taxon>Bacillota</taxon>
        <taxon>Bacilli</taxon>
        <taxon>Bacillales</taxon>
        <taxon>Paenibacillaceae</taxon>
        <taxon>Aneurinibacillus group</taxon>
        <taxon>Ammoniphilus</taxon>
    </lineage>
</organism>
<keyword evidence="4 12" id="KW-0812">Transmembrane</keyword>
<keyword evidence="3 12" id="KW-1003">Cell membrane</keyword>
<sequence length="255" mass="29026">MGVRKRYLLFFILLIAVVSLTGCSTDYIKNPAPIDPNSGSYWDRYFIFPMSWVLDELATLMMGSYGLSIIATTILIRLLILPLMVKQIRSSKAMQAIQPELQKVRDKHKENPQKLQEETMKLFQKHNVNPLAGCLPLVVQMPILIAFYQAIIRNESVRDHDFLWMALGSPDPFYILPILAAITTFFQSKVMQAGMPPNPQMQMMLVIMPIMILVIAVTLPSALSLYWVFGNIFTILQTYFIRGNQPIAAQEGKKK</sequence>
<evidence type="ECO:0000259" key="13">
    <source>
        <dbReference type="Pfam" id="PF02096"/>
    </source>
</evidence>
<feature type="domain" description="Membrane insertase YidC/Oxa/ALB C-terminal" evidence="13">
    <location>
        <begin position="65"/>
        <end position="242"/>
    </location>
</feature>
<evidence type="ECO:0000256" key="10">
    <source>
        <dbReference type="ARBA" id="ARBA00023186"/>
    </source>
</evidence>
<keyword evidence="15" id="KW-1185">Reference proteome</keyword>
<evidence type="ECO:0000256" key="3">
    <source>
        <dbReference type="ARBA" id="ARBA00022475"/>
    </source>
</evidence>
<evidence type="ECO:0000256" key="4">
    <source>
        <dbReference type="ARBA" id="ARBA00022692"/>
    </source>
</evidence>
<keyword evidence="2 12" id="KW-0813">Transport</keyword>
<dbReference type="Pfam" id="PF02096">
    <property type="entry name" value="60KD_IMP"/>
    <property type="match status" value="1"/>
</dbReference>
<evidence type="ECO:0000256" key="8">
    <source>
        <dbReference type="ARBA" id="ARBA00023136"/>
    </source>
</evidence>
<dbReference type="PANTHER" id="PTHR12428:SF65">
    <property type="entry name" value="CYTOCHROME C OXIDASE ASSEMBLY PROTEIN COX18, MITOCHONDRIAL"/>
    <property type="match status" value="1"/>
</dbReference>
<gene>
    <name evidence="12" type="primary">yidC</name>
    <name evidence="14" type="ORF">J2Z37_002336</name>
</gene>
<keyword evidence="7 12" id="KW-1133">Transmembrane helix</keyword>
<keyword evidence="5 12" id="KW-0732">Signal</keyword>
<feature type="transmembrane region" description="Helical" evidence="12">
    <location>
        <begin position="172"/>
        <end position="191"/>
    </location>
</feature>
<evidence type="ECO:0000313" key="14">
    <source>
        <dbReference type="EMBL" id="MBP1932335.1"/>
    </source>
</evidence>
<evidence type="ECO:0000256" key="2">
    <source>
        <dbReference type="ARBA" id="ARBA00022448"/>
    </source>
</evidence>
<keyword evidence="9" id="KW-0564">Palmitate</keyword>